<evidence type="ECO:0000256" key="2">
    <source>
        <dbReference type="ARBA" id="ARBA00022679"/>
    </source>
</evidence>
<proteinExistence type="predicted"/>
<dbReference type="InterPro" id="IPR029063">
    <property type="entry name" value="SAM-dependent_MTases_sf"/>
</dbReference>
<evidence type="ECO:0000313" key="4">
    <source>
        <dbReference type="Proteomes" id="UP001549047"/>
    </source>
</evidence>
<name>A0ABV2J0Z8_9HYPH</name>
<evidence type="ECO:0000313" key="3">
    <source>
        <dbReference type="EMBL" id="MET3614429.1"/>
    </source>
</evidence>
<comment type="caution">
    <text evidence="3">The sequence shown here is derived from an EMBL/GenBank/DDBJ whole genome shotgun (WGS) entry which is preliminary data.</text>
</comment>
<sequence>MKTDPRQFILENTGIMSPPHVPEVKLHLADEAHDLWLKTEEELNEIGLPPPFWAFAWAGGQGLARYVLDHPESVAGKRVVDFASGSGLVAIAAMKAGAREVLAADIDPWTGTAIALNSGLNGVAVEYTRDDLVGTELDADILLAGDVFYDQSFAAALIPWLERLAANGTAVLVGDPGRAYLPKDRVEALAAYQVPVTRALEDSEIKKTMVWRFVA</sequence>
<accession>A0ABV2J0Z8</accession>
<keyword evidence="1" id="KW-0489">Methyltransferase</keyword>
<dbReference type="RefSeq" id="WP_354556936.1">
    <property type="nucleotide sequence ID" value="NZ_JBEPMB010000004.1"/>
</dbReference>
<dbReference type="EMBL" id="JBEPMB010000004">
    <property type="protein sequence ID" value="MET3614429.1"/>
    <property type="molecule type" value="Genomic_DNA"/>
</dbReference>
<dbReference type="SUPFAM" id="SSF53335">
    <property type="entry name" value="S-adenosyl-L-methionine-dependent methyltransferases"/>
    <property type="match status" value="1"/>
</dbReference>
<gene>
    <name evidence="3" type="ORF">ABID16_002766</name>
</gene>
<keyword evidence="2" id="KW-0808">Transferase</keyword>
<protein>
    <submittedName>
        <fullName evidence="3">Nicotinamide N-methyase</fullName>
    </submittedName>
</protein>
<organism evidence="3 4">
    <name type="scientific">Rhizobium aquaticum</name>
    <dbReference type="NCBI Taxonomy" id="1549636"/>
    <lineage>
        <taxon>Bacteria</taxon>
        <taxon>Pseudomonadati</taxon>
        <taxon>Pseudomonadota</taxon>
        <taxon>Alphaproteobacteria</taxon>
        <taxon>Hyphomicrobiales</taxon>
        <taxon>Rhizobiaceae</taxon>
        <taxon>Rhizobium/Agrobacterium group</taxon>
        <taxon>Rhizobium</taxon>
    </lineage>
</organism>
<dbReference type="PANTHER" id="PTHR43648">
    <property type="entry name" value="ELECTRON TRANSFER FLAVOPROTEIN BETA SUBUNIT LYSINE METHYLTRANSFERASE"/>
    <property type="match status" value="1"/>
</dbReference>
<dbReference type="InterPro" id="IPR050078">
    <property type="entry name" value="Ribosomal_L11_MeTrfase_PrmA"/>
</dbReference>
<dbReference type="Gene3D" id="3.40.50.150">
    <property type="entry name" value="Vaccinia Virus protein VP39"/>
    <property type="match status" value="1"/>
</dbReference>
<keyword evidence="4" id="KW-1185">Reference proteome</keyword>
<reference evidence="3 4" key="1">
    <citation type="submission" date="2024-06" db="EMBL/GenBank/DDBJ databases">
        <title>Genomic Encyclopedia of Type Strains, Phase IV (KMG-IV): sequencing the most valuable type-strain genomes for metagenomic binning, comparative biology and taxonomic classification.</title>
        <authorList>
            <person name="Goeker M."/>
        </authorList>
    </citation>
    <scope>NUCLEOTIDE SEQUENCE [LARGE SCALE GENOMIC DNA]</scope>
    <source>
        <strain evidence="3 4">DSM 29780</strain>
    </source>
</reference>
<dbReference type="Pfam" id="PF06325">
    <property type="entry name" value="PrmA"/>
    <property type="match status" value="1"/>
</dbReference>
<dbReference type="Proteomes" id="UP001549047">
    <property type="component" value="Unassembled WGS sequence"/>
</dbReference>
<dbReference type="PANTHER" id="PTHR43648:SF1">
    <property type="entry name" value="ELECTRON TRANSFER FLAVOPROTEIN BETA SUBUNIT LYSINE METHYLTRANSFERASE"/>
    <property type="match status" value="1"/>
</dbReference>
<evidence type="ECO:0000256" key="1">
    <source>
        <dbReference type="ARBA" id="ARBA00022603"/>
    </source>
</evidence>